<dbReference type="RefSeq" id="XP_005791655.1">
    <property type="nucleotide sequence ID" value="XM_005791598.1"/>
</dbReference>
<dbReference type="InterPro" id="IPR003613">
    <property type="entry name" value="Ubox_domain"/>
</dbReference>
<dbReference type="Proteomes" id="UP000013827">
    <property type="component" value="Unassembled WGS sequence"/>
</dbReference>
<feature type="repeat" description="TPR" evidence="6">
    <location>
        <begin position="29"/>
        <end position="62"/>
    </location>
</feature>
<dbReference type="GO" id="GO:0061630">
    <property type="term" value="F:ubiquitin protein ligase activity"/>
    <property type="evidence" value="ECO:0007669"/>
    <property type="project" value="UniProtKB-EC"/>
</dbReference>
<dbReference type="PANTHER" id="PTHR46803">
    <property type="entry name" value="E3 UBIQUITIN-PROTEIN LIGASE CHIP"/>
    <property type="match status" value="1"/>
</dbReference>
<proteinExistence type="predicted"/>
<keyword evidence="6" id="KW-0802">TPR repeat</keyword>
<dbReference type="GO" id="GO:0051087">
    <property type="term" value="F:protein-folding chaperone binding"/>
    <property type="evidence" value="ECO:0007669"/>
    <property type="project" value="TreeGrafter"/>
</dbReference>
<organism evidence="8 9">
    <name type="scientific">Emiliania huxleyi (strain CCMP1516)</name>
    <dbReference type="NCBI Taxonomy" id="280463"/>
    <lineage>
        <taxon>Eukaryota</taxon>
        <taxon>Haptista</taxon>
        <taxon>Haptophyta</taxon>
        <taxon>Prymnesiophyceae</taxon>
        <taxon>Isochrysidales</taxon>
        <taxon>Noelaerhabdaceae</taxon>
        <taxon>Emiliania</taxon>
    </lineage>
</organism>
<dbReference type="PROSITE" id="PS50005">
    <property type="entry name" value="TPR"/>
    <property type="match status" value="1"/>
</dbReference>
<evidence type="ECO:0000259" key="7">
    <source>
        <dbReference type="PROSITE" id="PS51698"/>
    </source>
</evidence>
<dbReference type="InterPro" id="IPR019734">
    <property type="entry name" value="TPR_rpt"/>
</dbReference>
<dbReference type="Gene3D" id="3.30.40.10">
    <property type="entry name" value="Zinc/RING finger domain, C3HC4 (zinc finger)"/>
    <property type="match status" value="1"/>
</dbReference>
<evidence type="ECO:0000256" key="3">
    <source>
        <dbReference type="ARBA" id="ARBA00022679"/>
    </source>
</evidence>
<comment type="catalytic activity">
    <reaction evidence="1">
        <text>S-ubiquitinyl-[E2 ubiquitin-conjugating enzyme]-L-cysteine + [acceptor protein]-L-lysine = [E2 ubiquitin-conjugating enzyme]-L-cysteine + N(6)-ubiquitinyl-[acceptor protein]-L-lysine.</text>
        <dbReference type="EC" id="2.3.2.27"/>
    </reaction>
</comment>
<dbReference type="InterPro" id="IPR011990">
    <property type="entry name" value="TPR-like_helical_dom_sf"/>
</dbReference>
<evidence type="ECO:0000256" key="5">
    <source>
        <dbReference type="ARBA" id="ARBA00022786"/>
    </source>
</evidence>
<dbReference type="SMART" id="SM00504">
    <property type="entry name" value="Ubox"/>
    <property type="match status" value="1"/>
</dbReference>
<keyword evidence="5" id="KW-0833">Ubl conjugation pathway</keyword>
<evidence type="ECO:0000256" key="1">
    <source>
        <dbReference type="ARBA" id="ARBA00000900"/>
    </source>
</evidence>
<dbReference type="AlphaFoldDB" id="A0A0D3KTZ1"/>
<feature type="domain" description="U-box" evidence="7">
    <location>
        <begin position="166"/>
        <end position="242"/>
    </location>
</feature>
<dbReference type="Pfam" id="PF04564">
    <property type="entry name" value="U-box"/>
    <property type="match status" value="1"/>
</dbReference>
<dbReference type="PROSITE" id="PS51698">
    <property type="entry name" value="U_BOX"/>
    <property type="match status" value="1"/>
</dbReference>
<keyword evidence="4" id="KW-0677">Repeat</keyword>
<dbReference type="SMART" id="SM00028">
    <property type="entry name" value="TPR"/>
    <property type="match status" value="3"/>
</dbReference>
<dbReference type="STRING" id="2903.R1FU55"/>
<dbReference type="HOGENOM" id="CLU_056455_1_0_1"/>
<dbReference type="GO" id="GO:0006515">
    <property type="term" value="P:protein quality control for misfolded or incompletely synthesized proteins"/>
    <property type="evidence" value="ECO:0007669"/>
    <property type="project" value="TreeGrafter"/>
</dbReference>
<evidence type="ECO:0000256" key="6">
    <source>
        <dbReference type="PROSITE-ProRule" id="PRU00339"/>
    </source>
</evidence>
<protein>
    <recommendedName>
        <fullName evidence="2">RING-type E3 ubiquitin transferase</fullName>
        <ecNumber evidence="2">2.3.2.27</ecNumber>
    </recommendedName>
</protein>
<sequence>MGARDNSLTTSSVLFTRDVGTAIRMSSSAEDAKTLGNRAFAKGKYAAAVEAYTEAISLSPRPVYYTNRANAHMKRGAWRAAADDCASALALGSVATRERIKAHYFLGRAHVELGEWQSGIEALATAHALCKEETSLGSEEERAAVVETATRAVGWLEETHGLPRQSLPDYLTCQICMDLLLDPVITPCGITYDRACLQRHLEARGSSGCDPVSGKPLSMSSVVPNLALREVLDRFLEERPWAYQCMEC</sequence>
<dbReference type="GO" id="GO:0005737">
    <property type="term" value="C:cytoplasm"/>
    <property type="evidence" value="ECO:0007669"/>
    <property type="project" value="TreeGrafter"/>
</dbReference>
<dbReference type="GO" id="GO:0000209">
    <property type="term" value="P:protein polyubiquitination"/>
    <property type="evidence" value="ECO:0007669"/>
    <property type="project" value="TreeGrafter"/>
</dbReference>
<dbReference type="SUPFAM" id="SSF57850">
    <property type="entry name" value="RING/U-box"/>
    <property type="match status" value="1"/>
</dbReference>
<dbReference type="OMA" id="PSIPAYY"/>
<dbReference type="GO" id="GO:0045862">
    <property type="term" value="P:positive regulation of proteolysis"/>
    <property type="evidence" value="ECO:0007669"/>
    <property type="project" value="TreeGrafter"/>
</dbReference>
<evidence type="ECO:0000313" key="8">
    <source>
        <dbReference type="EnsemblProtists" id="EOD39226"/>
    </source>
</evidence>
<evidence type="ECO:0000313" key="9">
    <source>
        <dbReference type="Proteomes" id="UP000013827"/>
    </source>
</evidence>
<dbReference type="EnsemblProtists" id="EOD39226">
    <property type="protein sequence ID" value="EOD39226"/>
    <property type="gene ID" value="EMIHUDRAFT_454472"/>
</dbReference>
<reference evidence="9" key="1">
    <citation type="journal article" date="2013" name="Nature">
        <title>Pan genome of the phytoplankton Emiliania underpins its global distribution.</title>
        <authorList>
            <person name="Read B.A."/>
            <person name="Kegel J."/>
            <person name="Klute M.J."/>
            <person name="Kuo A."/>
            <person name="Lefebvre S.C."/>
            <person name="Maumus F."/>
            <person name="Mayer C."/>
            <person name="Miller J."/>
            <person name="Monier A."/>
            <person name="Salamov A."/>
            <person name="Young J."/>
            <person name="Aguilar M."/>
            <person name="Claverie J.M."/>
            <person name="Frickenhaus S."/>
            <person name="Gonzalez K."/>
            <person name="Herman E.K."/>
            <person name="Lin Y.C."/>
            <person name="Napier J."/>
            <person name="Ogata H."/>
            <person name="Sarno A.F."/>
            <person name="Shmutz J."/>
            <person name="Schroeder D."/>
            <person name="de Vargas C."/>
            <person name="Verret F."/>
            <person name="von Dassow P."/>
            <person name="Valentin K."/>
            <person name="Van de Peer Y."/>
            <person name="Wheeler G."/>
            <person name="Dacks J.B."/>
            <person name="Delwiche C.F."/>
            <person name="Dyhrman S.T."/>
            <person name="Glockner G."/>
            <person name="John U."/>
            <person name="Richards T."/>
            <person name="Worden A.Z."/>
            <person name="Zhang X."/>
            <person name="Grigoriev I.V."/>
            <person name="Allen A.E."/>
            <person name="Bidle K."/>
            <person name="Borodovsky M."/>
            <person name="Bowler C."/>
            <person name="Brownlee C."/>
            <person name="Cock J.M."/>
            <person name="Elias M."/>
            <person name="Gladyshev V.N."/>
            <person name="Groth M."/>
            <person name="Guda C."/>
            <person name="Hadaegh A."/>
            <person name="Iglesias-Rodriguez M.D."/>
            <person name="Jenkins J."/>
            <person name="Jones B.M."/>
            <person name="Lawson T."/>
            <person name="Leese F."/>
            <person name="Lindquist E."/>
            <person name="Lobanov A."/>
            <person name="Lomsadze A."/>
            <person name="Malik S.B."/>
            <person name="Marsh M.E."/>
            <person name="Mackinder L."/>
            <person name="Mock T."/>
            <person name="Mueller-Roeber B."/>
            <person name="Pagarete A."/>
            <person name="Parker M."/>
            <person name="Probert I."/>
            <person name="Quesneville H."/>
            <person name="Raines C."/>
            <person name="Rensing S.A."/>
            <person name="Riano-Pachon D.M."/>
            <person name="Richier S."/>
            <person name="Rokitta S."/>
            <person name="Shiraiwa Y."/>
            <person name="Soanes D.M."/>
            <person name="van der Giezen M."/>
            <person name="Wahlund T.M."/>
            <person name="Williams B."/>
            <person name="Wilson W."/>
            <person name="Wolfe G."/>
            <person name="Wurch L.L."/>
        </authorList>
    </citation>
    <scope>NUCLEOTIDE SEQUENCE</scope>
</reference>
<dbReference type="GeneID" id="17284496"/>
<dbReference type="GO" id="GO:0071218">
    <property type="term" value="P:cellular response to misfolded protein"/>
    <property type="evidence" value="ECO:0007669"/>
    <property type="project" value="TreeGrafter"/>
</dbReference>
<dbReference type="PaxDb" id="2903-EOD39226"/>
<dbReference type="eggNOG" id="KOG4642">
    <property type="taxonomic scope" value="Eukaryota"/>
</dbReference>
<dbReference type="SUPFAM" id="SSF48452">
    <property type="entry name" value="TPR-like"/>
    <property type="match status" value="1"/>
</dbReference>
<accession>A0A0D3KTZ1</accession>
<keyword evidence="3" id="KW-0808">Transferase</keyword>
<dbReference type="KEGG" id="ehx:EMIHUDRAFT_454472"/>
<dbReference type="GO" id="GO:0043161">
    <property type="term" value="P:proteasome-mediated ubiquitin-dependent protein catabolic process"/>
    <property type="evidence" value="ECO:0007669"/>
    <property type="project" value="TreeGrafter"/>
</dbReference>
<keyword evidence="9" id="KW-1185">Reference proteome</keyword>
<dbReference type="PANTHER" id="PTHR46803:SF2">
    <property type="entry name" value="E3 UBIQUITIN-PROTEIN LIGASE CHIP"/>
    <property type="match status" value="1"/>
</dbReference>
<dbReference type="EC" id="2.3.2.27" evidence="2"/>
<evidence type="ECO:0000256" key="2">
    <source>
        <dbReference type="ARBA" id="ARBA00012483"/>
    </source>
</evidence>
<name>A0A0D3KTZ1_EMIH1</name>
<evidence type="ECO:0000256" key="4">
    <source>
        <dbReference type="ARBA" id="ARBA00022737"/>
    </source>
</evidence>
<reference evidence="8" key="2">
    <citation type="submission" date="2024-10" db="UniProtKB">
        <authorList>
            <consortium name="EnsemblProtists"/>
        </authorList>
    </citation>
    <scope>IDENTIFICATION</scope>
</reference>
<dbReference type="InterPro" id="IPR013083">
    <property type="entry name" value="Znf_RING/FYVE/PHD"/>
</dbReference>
<dbReference type="Gene3D" id="1.25.40.10">
    <property type="entry name" value="Tetratricopeptide repeat domain"/>
    <property type="match status" value="1"/>
</dbReference>